<dbReference type="EMBL" id="JBJXBP010000008">
    <property type="protein sequence ID" value="KAL3812694.1"/>
    <property type="molecule type" value="Genomic_DNA"/>
</dbReference>
<comment type="caution">
    <text evidence="1">The sequence shown here is derived from an EMBL/GenBank/DDBJ whole genome shotgun (WGS) entry which is preliminary data.</text>
</comment>
<accession>A0ABD3RI72</accession>
<dbReference type="PANTHER" id="PTHR15319:SF1">
    <property type="entry name" value="TATA BOX-BINDING PROTEIN-ASSOCIATED FACTOR RNA POLYMERASE I SUBUNIT C"/>
    <property type="match status" value="1"/>
</dbReference>
<dbReference type="PANTHER" id="PTHR15319">
    <property type="entry name" value="TATA BOX-BINDING PROTEIN ASSOCIATED FACTOR RNA POLYMERASE I SUBUNIT C"/>
    <property type="match status" value="1"/>
</dbReference>
<proteinExistence type="predicted"/>
<keyword evidence="2" id="KW-1185">Reference proteome</keyword>
<dbReference type="Proteomes" id="UP001634393">
    <property type="component" value="Unassembled WGS sequence"/>
</dbReference>
<dbReference type="AlphaFoldDB" id="A0ABD3RI72"/>
<protein>
    <submittedName>
        <fullName evidence="1">Uncharacterized protein</fullName>
    </submittedName>
</protein>
<organism evidence="1 2">
    <name type="scientific">Penstemon smallii</name>
    <dbReference type="NCBI Taxonomy" id="265156"/>
    <lineage>
        <taxon>Eukaryota</taxon>
        <taxon>Viridiplantae</taxon>
        <taxon>Streptophyta</taxon>
        <taxon>Embryophyta</taxon>
        <taxon>Tracheophyta</taxon>
        <taxon>Spermatophyta</taxon>
        <taxon>Magnoliopsida</taxon>
        <taxon>eudicotyledons</taxon>
        <taxon>Gunneridae</taxon>
        <taxon>Pentapetalae</taxon>
        <taxon>asterids</taxon>
        <taxon>lamiids</taxon>
        <taxon>Lamiales</taxon>
        <taxon>Plantaginaceae</taxon>
        <taxon>Cheloneae</taxon>
        <taxon>Penstemon</taxon>
    </lineage>
</organism>
<evidence type="ECO:0000313" key="2">
    <source>
        <dbReference type="Proteomes" id="UP001634393"/>
    </source>
</evidence>
<name>A0ABD3RI72_9LAMI</name>
<gene>
    <name evidence="1" type="ORF">ACJIZ3_013962</name>
</gene>
<dbReference type="InterPro" id="IPR038801">
    <property type="entry name" value="TAF1C"/>
</dbReference>
<sequence length="983" mass="112345">MNFTEEWKSLWALTSTFTPQSLLSGKYSETPLGPLLFTQNPDTPTTTLLHSSSLAPRLPPPYPDLSLPRFLQNYNSTPSSISSLLGPQLPDYSSHFHSFNSLQLLHVPNKNLIIAFFPTGENSDQVGFSLLAVKDGILSLNSKTENFFQLAKEGCVNRQRITRLLVNPFNDFGNVGSINKLSRNNVIVVGFLMVCTHYSVYWYRVEISSFCGDSDFSVCLNYLGCADANTFKGNSVVSACWSPHLRQECLILLENGDILLFDVNCSNERKSKLIMPLVIGKNRVIKRITHISMTDKVSLEKEEDDVEGEGWFGVEFSYHHRIFIASHRKGVFLVDLRYNRECNVSCLMKLETVFVVKNDGFMALSMAGSSGFYFTVSTKCSLFLCDVRKPLMPMLRWTHGLENPCYMTVFRLSDLRANAEDDKCKWASESGYCILLGSFWDSDFSLFCYGPDDNENGSVSSEISKFCNTHYCWGPPSELSLSDPDCNCGSCLVREEFSKMSLPVWIDWRQKKDLVMGFATLDSDLFAEVSTPSSFGGFTLLRLMSSGKLEAQQYIAAWELDNFSEVNHKRKRIDSEEENLLYDRDELEYDGIKKFQHMKFDFLNAFLNDKLAQYIFKRKIVIDEEDAEEIHQVKSEPNFHQEICQKMKAFGLPKLRSSMTVSDVLKDINLPTSLHEVALRCTWAGLPTNMLKLGFSTYSDLQNDIENDYEPLEFLVIPDQLQVPPFPFRKPSSRSNKWSSKVQPYDTLIGPVVPPHFLTILHKLDMEERKAERDPYIEETEEFSVRSQFKLECDKVTEVVEENVFGSDTKTTQDDNENDFVSLADDTDNMSSYGTQNFKLSFHKPLAFSENLSGSENDVFSRHVFRRNQDTAFDVSVGMVGQELFDVGCPIELKFDNSTTEFGPKELEMYQMLKKQDLLFQTSFKNFASGTNKCYKFDKNTVISSRNKSSTLIVTLTQRENHLKLNNFHLIKFITYKFKLFKS</sequence>
<evidence type="ECO:0000313" key="1">
    <source>
        <dbReference type="EMBL" id="KAL3812694.1"/>
    </source>
</evidence>
<reference evidence="1 2" key="1">
    <citation type="submission" date="2024-12" db="EMBL/GenBank/DDBJ databases">
        <title>The unique morphological basis and parallel evolutionary history of personate flowers in Penstemon.</title>
        <authorList>
            <person name="Depatie T.H."/>
            <person name="Wessinger C.A."/>
        </authorList>
    </citation>
    <scope>NUCLEOTIDE SEQUENCE [LARGE SCALE GENOMIC DNA]</scope>
    <source>
        <strain evidence="1">WTNN_2</strain>
        <tissue evidence="1">Leaf</tissue>
    </source>
</reference>